<dbReference type="SUPFAM" id="SSF55031">
    <property type="entry name" value="Bacterial exopeptidase dimerisation domain"/>
    <property type="match status" value="1"/>
</dbReference>
<sequence length="486" mass="52469">MSMNGAAAVAFAKDHGDRFVEELKALLRIPSVSTDPARAGDTRRAAEFVAAELTRIGMENVHLIETSTEESMTAGASGPAQVVPARIGHPLVYAEWLHAPGKPTVLCYGHYDVQPAEPLDEWKSPPFEPTERDGNLYARGAVDDKGQMWMHVKALESLMVAGGGKLPINVRVIVEGEEEVGGEGIAAFVRDFGDQLHADVALVSDTEMFAPDLPTLCVGLRGMIYTEIEVQGARTDLHSGMYGGAAPNPFVALAQIIAQLKDAEGKILIPGFYDKVQAPSDAELAAWKLLPFDEEEYRHAEVGSVALTGESGYSVLERTWARPTLDVHGMPGGFIGAGAKTVIPARALAKVSLRLVPDMTPAESFRLYKEYVETLCPKGCTLEVRLIHSGDPIVVSTDNEFVRAATEAMHTVFGKETVFVRGGGSIPIVGDFTRELGLPVVMMGFGLPDDNLHAPNEKFHLANFHRGVESIVRWFGILSTLTALES</sequence>
<evidence type="ECO:0000259" key="4">
    <source>
        <dbReference type="Pfam" id="PF07687"/>
    </source>
</evidence>
<dbReference type="AlphaFoldDB" id="A0A239J541"/>
<reference evidence="5 6" key="1">
    <citation type="submission" date="2017-06" db="EMBL/GenBank/DDBJ databases">
        <authorList>
            <person name="Kim H.J."/>
            <person name="Triplett B.A."/>
        </authorList>
    </citation>
    <scope>NUCLEOTIDE SEQUENCE [LARGE SCALE GENOMIC DNA]</scope>
    <source>
        <strain evidence="5 6">DSM 18704</strain>
    </source>
</reference>
<dbReference type="GO" id="GO:0008233">
    <property type="term" value="F:peptidase activity"/>
    <property type="evidence" value="ECO:0007669"/>
    <property type="project" value="UniProtKB-KW"/>
</dbReference>
<dbReference type="Gene3D" id="3.40.630.10">
    <property type="entry name" value="Zn peptidases"/>
    <property type="match status" value="1"/>
</dbReference>
<protein>
    <submittedName>
        <fullName evidence="5">Acetylornithine deacetylase/Succinyl-diaminopimelate desuccinylase</fullName>
    </submittedName>
</protein>
<evidence type="ECO:0000256" key="1">
    <source>
        <dbReference type="ARBA" id="ARBA00022670"/>
    </source>
</evidence>
<dbReference type="InterPro" id="IPR002933">
    <property type="entry name" value="Peptidase_M20"/>
</dbReference>
<name>A0A239J541_9BACT</name>
<dbReference type="EMBL" id="FZOU01000003">
    <property type="protein sequence ID" value="SNT01136.1"/>
    <property type="molecule type" value="Genomic_DNA"/>
</dbReference>
<dbReference type="SUPFAM" id="SSF53187">
    <property type="entry name" value="Zn-dependent exopeptidases"/>
    <property type="match status" value="1"/>
</dbReference>
<keyword evidence="1" id="KW-0645">Protease</keyword>
<feature type="domain" description="Peptidase M20 dimerisation" evidence="4">
    <location>
        <begin position="218"/>
        <end position="379"/>
    </location>
</feature>
<dbReference type="InterPro" id="IPR011650">
    <property type="entry name" value="Peptidase_M20_dimer"/>
</dbReference>
<accession>A0A239J541</accession>
<dbReference type="PANTHER" id="PTHR43270:SF12">
    <property type="entry name" value="SUCCINYL-DIAMINOPIMELATE DESUCCINYLASE"/>
    <property type="match status" value="1"/>
</dbReference>
<dbReference type="Proteomes" id="UP000198356">
    <property type="component" value="Unassembled WGS sequence"/>
</dbReference>
<evidence type="ECO:0000256" key="3">
    <source>
        <dbReference type="ARBA" id="ARBA00022801"/>
    </source>
</evidence>
<dbReference type="GO" id="GO:0046872">
    <property type="term" value="F:metal ion binding"/>
    <property type="evidence" value="ECO:0007669"/>
    <property type="project" value="UniProtKB-KW"/>
</dbReference>
<dbReference type="GO" id="GO:0006508">
    <property type="term" value="P:proteolysis"/>
    <property type="evidence" value="ECO:0007669"/>
    <property type="project" value="UniProtKB-KW"/>
</dbReference>
<dbReference type="NCBIfam" id="NF006053">
    <property type="entry name" value="PRK08201.1"/>
    <property type="match status" value="1"/>
</dbReference>
<gene>
    <name evidence="5" type="ORF">SAMN05421770_103450</name>
</gene>
<dbReference type="Pfam" id="PF07687">
    <property type="entry name" value="M20_dimer"/>
    <property type="match status" value="1"/>
</dbReference>
<organism evidence="5 6">
    <name type="scientific">Granulicella rosea</name>
    <dbReference type="NCBI Taxonomy" id="474952"/>
    <lineage>
        <taxon>Bacteria</taxon>
        <taxon>Pseudomonadati</taxon>
        <taxon>Acidobacteriota</taxon>
        <taxon>Terriglobia</taxon>
        <taxon>Terriglobales</taxon>
        <taxon>Acidobacteriaceae</taxon>
        <taxon>Granulicella</taxon>
    </lineage>
</organism>
<keyword evidence="6" id="KW-1185">Reference proteome</keyword>
<proteinExistence type="predicted"/>
<keyword evidence="3" id="KW-0378">Hydrolase</keyword>
<keyword evidence="2" id="KW-0479">Metal-binding</keyword>
<dbReference type="Gene3D" id="3.30.70.360">
    <property type="match status" value="1"/>
</dbReference>
<dbReference type="InterPro" id="IPR036264">
    <property type="entry name" value="Bact_exopeptidase_dim_dom"/>
</dbReference>
<evidence type="ECO:0000256" key="2">
    <source>
        <dbReference type="ARBA" id="ARBA00022723"/>
    </source>
</evidence>
<dbReference type="InterPro" id="IPR051458">
    <property type="entry name" value="Cyt/Met_Dipeptidase"/>
</dbReference>
<dbReference type="PANTHER" id="PTHR43270">
    <property type="entry name" value="BETA-ALA-HIS DIPEPTIDASE"/>
    <property type="match status" value="1"/>
</dbReference>
<evidence type="ECO:0000313" key="5">
    <source>
        <dbReference type="EMBL" id="SNT01136.1"/>
    </source>
</evidence>
<dbReference type="Pfam" id="PF01546">
    <property type="entry name" value="Peptidase_M20"/>
    <property type="match status" value="1"/>
</dbReference>
<evidence type="ECO:0000313" key="6">
    <source>
        <dbReference type="Proteomes" id="UP000198356"/>
    </source>
</evidence>
<dbReference type="NCBIfam" id="NF005914">
    <property type="entry name" value="PRK07907.1"/>
    <property type="match status" value="1"/>
</dbReference>
<dbReference type="NCBIfam" id="NF006579">
    <property type="entry name" value="PRK09104.1"/>
    <property type="match status" value="1"/>
</dbReference>